<accession>A0A0M3ILA7</accession>
<dbReference type="AlphaFoldDB" id="A0A0M3ILA7"/>
<proteinExistence type="predicted"/>
<evidence type="ECO:0000313" key="2">
    <source>
        <dbReference type="WBParaSite" id="ALUE_0001953501-mRNA-1"/>
    </source>
</evidence>
<reference evidence="2" key="1">
    <citation type="submission" date="2017-02" db="UniProtKB">
        <authorList>
            <consortium name="WormBaseParasite"/>
        </authorList>
    </citation>
    <scope>IDENTIFICATION</scope>
</reference>
<dbReference type="Proteomes" id="UP000036681">
    <property type="component" value="Unplaced"/>
</dbReference>
<name>A0A0M3ILA7_ASCLU</name>
<dbReference type="WBParaSite" id="ALUE_0001953501-mRNA-1">
    <property type="protein sequence ID" value="ALUE_0001953501-mRNA-1"/>
    <property type="gene ID" value="ALUE_0001953501"/>
</dbReference>
<protein>
    <submittedName>
        <fullName evidence="2">ACP_syn_III_C domain-containing protein</fullName>
    </submittedName>
</protein>
<organism evidence="1 2">
    <name type="scientific">Ascaris lumbricoides</name>
    <name type="common">Giant roundworm</name>
    <dbReference type="NCBI Taxonomy" id="6252"/>
    <lineage>
        <taxon>Eukaryota</taxon>
        <taxon>Metazoa</taxon>
        <taxon>Ecdysozoa</taxon>
        <taxon>Nematoda</taxon>
        <taxon>Chromadorea</taxon>
        <taxon>Rhabditida</taxon>
        <taxon>Spirurina</taxon>
        <taxon>Ascaridomorpha</taxon>
        <taxon>Ascaridoidea</taxon>
        <taxon>Ascarididae</taxon>
        <taxon>Ascaris</taxon>
    </lineage>
</organism>
<evidence type="ECO:0000313" key="1">
    <source>
        <dbReference type="Proteomes" id="UP000036681"/>
    </source>
</evidence>
<keyword evidence="1" id="KW-1185">Reference proteome</keyword>
<sequence>MPALCYLSTAALEALRDNEVEKRVVLSGFGMGNALSSLVISVNDPIERYFLNNAFDFLSGIISFPQIWKVVQLKEKKNN</sequence>